<evidence type="ECO:0000256" key="5">
    <source>
        <dbReference type="ARBA" id="ARBA00023004"/>
    </source>
</evidence>
<reference evidence="6 7" key="1">
    <citation type="journal article" date="2019" name="Int. J. Syst. Evol. Microbiol.">
        <title>The Global Catalogue of Microorganisms (GCM) 10K type strain sequencing project: providing services to taxonomists for standard genome sequencing and annotation.</title>
        <authorList>
            <consortium name="The Broad Institute Genomics Platform"/>
            <consortium name="The Broad Institute Genome Sequencing Center for Infectious Disease"/>
            <person name="Wu L."/>
            <person name="Ma J."/>
        </authorList>
    </citation>
    <scope>NUCLEOTIDE SEQUENCE [LARGE SCALE GENOMIC DNA]</scope>
    <source>
        <strain evidence="6 7">XZGYJ-43</strain>
    </source>
</reference>
<dbReference type="SUPFAM" id="SSF46458">
    <property type="entry name" value="Globin-like"/>
    <property type="match status" value="1"/>
</dbReference>
<dbReference type="InterPro" id="IPR016339">
    <property type="entry name" value="Hemoglobin_trunc_I"/>
</dbReference>
<keyword evidence="4" id="KW-0479">Metal-binding</keyword>
<dbReference type="InterPro" id="IPR009050">
    <property type="entry name" value="Globin-like_sf"/>
</dbReference>
<evidence type="ECO:0000256" key="1">
    <source>
        <dbReference type="ARBA" id="ARBA00009660"/>
    </source>
</evidence>
<keyword evidence="5" id="KW-0408">Iron</keyword>
<gene>
    <name evidence="6" type="ORF">ACFQJ9_06815</name>
</gene>
<keyword evidence="7" id="KW-1185">Reference proteome</keyword>
<dbReference type="Gene3D" id="1.10.490.10">
    <property type="entry name" value="Globins"/>
    <property type="match status" value="1"/>
</dbReference>
<sequence>MSQQSLYAEIGGREAVEAVVSDFYDRMFADESLTPYFEDTDEDELFAHQVQFISAVAGGPVEYDGTDMEEAHDHLGITHEAFDKTAENLEAALRENGVSEENREAILSKVEALREPVVTESASD</sequence>
<dbReference type="InterPro" id="IPR001486">
    <property type="entry name" value="Hemoglobin_trunc"/>
</dbReference>
<evidence type="ECO:0000256" key="3">
    <source>
        <dbReference type="ARBA" id="ARBA00022617"/>
    </source>
</evidence>
<comment type="caution">
    <text evidence="6">The sequence shown here is derived from an EMBL/GenBank/DDBJ whole genome shotgun (WGS) entry which is preliminary data.</text>
</comment>
<evidence type="ECO:0000313" key="6">
    <source>
        <dbReference type="EMBL" id="MFC7199128.1"/>
    </source>
</evidence>
<dbReference type="AlphaFoldDB" id="A0ABD5Z1S2"/>
<dbReference type="Proteomes" id="UP001596447">
    <property type="component" value="Unassembled WGS sequence"/>
</dbReference>
<proteinExistence type="inferred from homology"/>
<dbReference type="PIRSF" id="PIRSF002030">
    <property type="entry name" value="Globin_Protozoa/Cyanobacteria"/>
    <property type="match status" value="1"/>
</dbReference>
<dbReference type="EMBL" id="JBHTAR010000011">
    <property type="protein sequence ID" value="MFC7199128.1"/>
    <property type="molecule type" value="Genomic_DNA"/>
</dbReference>
<dbReference type="InterPro" id="IPR012292">
    <property type="entry name" value="Globin/Proto"/>
</dbReference>
<evidence type="ECO:0000313" key="7">
    <source>
        <dbReference type="Proteomes" id="UP001596447"/>
    </source>
</evidence>
<organism evidence="6 7">
    <name type="scientific">Halospeciosus flavus</name>
    <dbReference type="NCBI Taxonomy" id="3032283"/>
    <lineage>
        <taxon>Archaea</taxon>
        <taxon>Methanobacteriati</taxon>
        <taxon>Methanobacteriota</taxon>
        <taxon>Stenosarchaea group</taxon>
        <taxon>Halobacteria</taxon>
        <taxon>Halobacteriales</taxon>
        <taxon>Halobacteriaceae</taxon>
        <taxon>Halospeciosus</taxon>
    </lineage>
</organism>
<evidence type="ECO:0000256" key="2">
    <source>
        <dbReference type="ARBA" id="ARBA00022448"/>
    </source>
</evidence>
<protein>
    <submittedName>
        <fullName evidence="6">Group 1 truncated hemoglobin</fullName>
    </submittedName>
</protein>
<keyword evidence="2" id="KW-0813">Transport</keyword>
<dbReference type="GO" id="GO:0046872">
    <property type="term" value="F:metal ion binding"/>
    <property type="evidence" value="ECO:0007669"/>
    <property type="project" value="UniProtKB-KW"/>
</dbReference>
<accession>A0ABD5Z1S2</accession>
<evidence type="ECO:0000256" key="4">
    <source>
        <dbReference type="ARBA" id="ARBA00022723"/>
    </source>
</evidence>
<name>A0ABD5Z1S2_9EURY</name>
<keyword evidence="3" id="KW-0349">Heme</keyword>
<dbReference type="Pfam" id="PF01152">
    <property type="entry name" value="Bac_globin"/>
    <property type="match status" value="1"/>
</dbReference>
<dbReference type="CDD" id="cd00454">
    <property type="entry name" value="TrHb1_N"/>
    <property type="match status" value="1"/>
</dbReference>
<comment type="similarity">
    <text evidence="1">Belongs to the truncated hemoglobin family. Group I subfamily.</text>
</comment>
<dbReference type="RefSeq" id="WP_279529073.1">
    <property type="nucleotide sequence ID" value="NZ_CP122312.1"/>
</dbReference>